<dbReference type="Pfam" id="PF21028">
    <property type="entry name" value="DUF1285_C"/>
    <property type="match status" value="1"/>
</dbReference>
<dbReference type="InterPro" id="IPR010707">
    <property type="entry name" value="DUF1285"/>
</dbReference>
<evidence type="ECO:0000313" key="4">
    <source>
        <dbReference type="Proteomes" id="UP000288293"/>
    </source>
</evidence>
<dbReference type="EMBL" id="PIPL01000002">
    <property type="protein sequence ID" value="RUO24501.1"/>
    <property type="molecule type" value="Genomic_DNA"/>
</dbReference>
<evidence type="ECO:0000259" key="1">
    <source>
        <dbReference type="Pfam" id="PF06938"/>
    </source>
</evidence>
<dbReference type="Gene3D" id="3.10.540.10">
    <property type="entry name" value="duf1285 like domain"/>
    <property type="match status" value="1"/>
</dbReference>
<feature type="domain" description="DUF1285" evidence="2">
    <location>
        <begin position="84"/>
        <end position="171"/>
    </location>
</feature>
<dbReference type="PIRSF" id="PIRSF029557">
    <property type="entry name" value="UCP029557"/>
    <property type="match status" value="1"/>
</dbReference>
<dbReference type="Gene3D" id="2.30.270.10">
    <property type="entry name" value="duf1285 protein"/>
    <property type="match status" value="1"/>
</dbReference>
<dbReference type="InterPro" id="IPR048341">
    <property type="entry name" value="DUF1285_N"/>
</dbReference>
<dbReference type="OrthoDB" id="3078366at2"/>
<evidence type="ECO:0000313" key="3">
    <source>
        <dbReference type="EMBL" id="RUO24501.1"/>
    </source>
</evidence>
<sequence length="175" mass="20426">MIDLKDLTHSLQQQYRAPVEKWDPPFCGDIDIRITADGEWLYQGSPIKRVELVRLFASVLWRENDEYYLITPAEKVRIVVEDCPFIVTEWHNPEDKPDLIQLVTNIGEVYILSHEHPLRIVDSLPAVEIRDGFLARVHRNVYYQWAALAEEARDDEKAGYYLQSGDARFWLGPQS</sequence>
<protein>
    <submittedName>
        <fullName evidence="3">DUF1285 domain-containing protein</fullName>
    </submittedName>
</protein>
<dbReference type="InterPro" id="IPR048342">
    <property type="entry name" value="DUF1285_C"/>
</dbReference>
<dbReference type="RefSeq" id="WP_126804202.1">
    <property type="nucleotide sequence ID" value="NZ_PIPL01000002.1"/>
</dbReference>
<comment type="caution">
    <text evidence="3">The sequence shown here is derived from an EMBL/GenBank/DDBJ whole genome shotgun (WGS) entry which is preliminary data.</text>
</comment>
<proteinExistence type="predicted"/>
<accession>A0A432W4S1</accession>
<feature type="domain" description="DUF1285" evidence="1">
    <location>
        <begin position="17"/>
        <end position="82"/>
    </location>
</feature>
<dbReference type="AlphaFoldDB" id="A0A432W4S1"/>
<evidence type="ECO:0000259" key="2">
    <source>
        <dbReference type="Pfam" id="PF21028"/>
    </source>
</evidence>
<keyword evidence="4" id="KW-1185">Reference proteome</keyword>
<name>A0A432W4S1_9GAMM</name>
<dbReference type="Pfam" id="PF06938">
    <property type="entry name" value="DUF1285_N"/>
    <property type="match status" value="1"/>
</dbReference>
<reference evidence="3 4" key="1">
    <citation type="journal article" date="2011" name="Front. Microbiol.">
        <title>Genomic signatures of strain selection and enhancement in Bacillus atrophaeus var. globigii, a historical biowarfare simulant.</title>
        <authorList>
            <person name="Gibbons H.S."/>
            <person name="Broomall S.M."/>
            <person name="McNew L.A."/>
            <person name="Daligault H."/>
            <person name="Chapman C."/>
            <person name="Bruce D."/>
            <person name="Karavis M."/>
            <person name="Krepps M."/>
            <person name="McGregor P.A."/>
            <person name="Hong C."/>
            <person name="Park K.H."/>
            <person name="Akmal A."/>
            <person name="Feldman A."/>
            <person name="Lin J.S."/>
            <person name="Chang W.E."/>
            <person name="Higgs B.W."/>
            <person name="Demirev P."/>
            <person name="Lindquist J."/>
            <person name="Liem A."/>
            <person name="Fochler E."/>
            <person name="Read T.D."/>
            <person name="Tapia R."/>
            <person name="Johnson S."/>
            <person name="Bishop-Lilly K.A."/>
            <person name="Detter C."/>
            <person name="Han C."/>
            <person name="Sozhamannan S."/>
            <person name="Rosenzweig C.N."/>
            <person name="Skowronski E.W."/>
        </authorList>
    </citation>
    <scope>NUCLEOTIDE SEQUENCE [LARGE SCALE GENOMIC DNA]</scope>
    <source>
        <strain evidence="3 4">MLST1</strain>
    </source>
</reference>
<dbReference type="Proteomes" id="UP000288293">
    <property type="component" value="Unassembled WGS sequence"/>
</dbReference>
<dbReference type="InterPro" id="IPR023361">
    <property type="entry name" value="DUF1285_beta_roll_sf"/>
</dbReference>
<gene>
    <name evidence="3" type="ORF">CWE09_11660</name>
</gene>
<organism evidence="3 4">
    <name type="scientific">Aliidiomarina minuta</name>
    <dbReference type="NCBI Taxonomy" id="880057"/>
    <lineage>
        <taxon>Bacteria</taxon>
        <taxon>Pseudomonadati</taxon>
        <taxon>Pseudomonadota</taxon>
        <taxon>Gammaproteobacteria</taxon>
        <taxon>Alteromonadales</taxon>
        <taxon>Idiomarinaceae</taxon>
        <taxon>Aliidiomarina</taxon>
    </lineage>
</organism>